<evidence type="ECO:0000256" key="1">
    <source>
        <dbReference type="ARBA" id="ARBA00008777"/>
    </source>
</evidence>
<dbReference type="Proteomes" id="UP000034032">
    <property type="component" value="Unassembled WGS sequence"/>
</dbReference>
<name>A0A0G1KB84_9BACT</name>
<dbReference type="GO" id="GO:0022625">
    <property type="term" value="C:cytosolic large ribosomal subunit"/>
    <property type="evidence" value="ECO:0007669"/>
    <property type="project" value="TreeGrafter"/>
</dbReference>
<comment type="caution">
    <text evidence="7">The sequence shown here is derived from an EMBL/GenBank/DDBJ whole genome shotgun (WGS) entry which is preliminary data.</text>
</comment>
<dbReference type="InterPro" id="IPR000456">
    <property type="entry name" value="Ribosomal_bL17"/>
</dbReference>
<evidence type="ECO:0000256" key="4">
    <source>
        <dbReference type="ARBA" id="ARBA00035494"/>
    </source>
</evidence>
<sequence>MRRGKHRKFGRETKQRRALYKSLATALIEHGRIKTTVAKSKALSSYMDKLISTARKGDLASRKSLGTNLGPKAASKLAGEISPKFKERSGGFTRVVRLGQRKSDGAPMALIEFTQ</sequence>
<dbReference type="Pfam" id="PF01196">
    <property type="entry name" value="Ribosomal_L17"/>
    <property type="match status" value="1"/>
</dbReference>
<dbReference type="PANTHER" id="PTHR14413:SF16">
    <property type="entry name" value="LARGE RIBOSOMAL SUBUNIT PROTEIN BL17M"/>
    <property type="match status" value="1"/>
</dbReference>
<keyword evidence="3 5" id="KW-0687">Ribonucleoprotein</keyword>
<dbReference type="EMBL" id="LCJR01000034">
    <property type="protein sequence ID" value="KKT80813.1"/>
    <property type="molecule type" value="Genomic_DNA"/>
</dbReference>
<dbReference type="SUPFAM" id="SSF64263">
    <property type="entry name" value="Prokaryotic ribosomal protein L17"/>
    <property type="match status" value="1"/>
</dbReference>
<dbReference type="Gene3D" id="3.90.1030.10">
    <property type="entry name" value="Ribosomal protein L17"/>
    <property type="match status" value="1"/>
</dbReference>
<dbReference type="NCBIfam" id="TIGR00059">
    <property type="entry name" value="L17"/>
    <property type="match status" value="1"/>
</dbReference>
<protein>
    <recommendedName>
        <fullName evidence="4 6">50S ribosomal protein L17</fullName>
    </recommendedName>
</protein>
<keyword evidence="2 5" id="KW-0689">Ribosomal protein</keyword>
<evidence type="ECO:0000256" key="5">
    <source>
        <dbReference type="RuleBase" id="RU000660"/>
    </source>
</evidence>
<gene>
    <name evidence="7" type="ORF">UW79_C0034G0009</name>
</gene>
<dbReference type="InterPro" id="IPR036373">
    <property type="entry name" value="Ribosomal_bL17_sf"/>
</dbReference>
<evidence type="ECO:0000256" key="6">
    <source>
        <dbReference type="RuleBase" id="RU000661"/>
    </source>
</evidence>
<comment type="similarity">
    <text evidence="1 5">Belongs to the bacterial ribosomal protein bL17 family.</text>
</comment>
<evidence type="ECO:0000313" key="8">
    <source>
        <dbReference type="Proteomes" id="UP000034032"/>
    </source>
</evidence>
<dbReference type="AlphaFoldDB" id="A0A0G1KB84"/>
<reference evidence="7 8" key="1">
    <citation type="journal article" date="2015" name="Nature">
        <title>rRNA introns, odd ribosomes, and small enigmatic genomes across a large radiation of phyla.</title>
        <authorList>
            <person name="Brown C.T."/>
            <person name="Hug L.A."/>
            <person name="Thomas B.C."/>
            <person name="Sharon I."/>
            <person name="Castelle C.J."/>
            <person name="Singh A."/>
            <person name="Wilkins M.J."/>
            <person name="Williams K.H."/>
            <person name="Banfield J.F."/>
        </authorList>
    </citation>
    <scope>NUCLEOTIDE SEQUENCE [LARGE SCALE GENOMIC DNA]</scope>
</reference>
<evidence type="ECO:0000313" key="7">
    <source>
        <dbReference type="EMBL" id="KKT80813.1"/>
    </source>
</evidence>
<organism evidence="7 8">
    <name type="scientific">Candidatus Yanofskybacteria bacterium GW2011_GWA2_44_9</name>
    <dbReference type="NCBI Taxonomy" id="1619025"/>
    <lineage>
        <taxon>Bacteria</taxon>
        <taxon>Candidatus Yanofskyibacteriota</taxon>
    </lineage>
</organism>
<dbReference type="PANTHER" id="PTHR14413">
    <property type="entry name" value="RIBOSOMAL PROTEIN L17"/>
    <property type="match status" value="1"/>
</dbReference>
<dbReference type="GO" id="GO:0006412">
    <property type="term" value="P:translation"/>
    <property type="evidence" value="ECO:0007669"/>
    <property type="project" value="InterPro"/>
</dbReference>
<accession>A0A0G1KB84</accession>
<evidence type="ECO:0000256" key="2">
    <source>
        <dbReference type="ARBA" id="ARBA00022980"/>
    </source>
</evidence>
<evidence type="ECO:0000256" key="3">
    <source>
        <dbReference type="ARBA" id="ARBA00023274"/>
    </source>
</evidence>
<proteinExistence type="inferred from homology"/>
<dbReference type="GO" id="GO:0003735">
    <property type="term" value="F:structural constituent of ribosome"/>
    <property type="evidence" value="ECO:0007669"/>
    <property type="project" value="InterPro"/>
</dbReference>